<evidence type="ECO:0000313" key="2">
    <source>
        <dbReference type="EMBL" id="KAI0495136.1"/>
    </source>
</evidence>
<protein>
    <submittedName>
        <fullName evidence="2">Uncharacterized protein</fullName>
    </submittedName>
</protein>
<dbReference type="Proteomes" id="UP000829196">
    <property type="component" value="Unassembled WGS sequence"/>
</dbReference>
<keyword evidence="3" id="KW-1185">Reference proteome</keyword>
<feature type="compositionally biased region" description="Low complexity" evidence="1">
    <location>
        <begin position="104"/>
        <end position="113"/>
    </location>
</feature>
<reference evidence="2" key="1">
    <citation type="journal article" date="2022" name="Front. Genet.">
        <title>Chromosome-Scale Assembly of the Dendrobium nobile Genome Provides Insights Into the Molecular Mechanism of the Biosynthesis of the Medicinal Active Ingredient of Dendrobium.</title>
        <authorList>
            <person name="Xu Q."/>
            <person name="Niu S.-C."/>
            <person name="Li K.-L."/>
            <person name="Zheng P.-J."/>
            <person name="Zhang X.-J."/>
            <person name="Jia Y."/>
            <person name="Liu Y."/>
            <person name="Niu Y.-X."/>
            <person name="Yu L.-H."/>
            <person name="Chen D.-F."/>
            <person name="Zhang G.-Q."/>
        </authorList>
    </citation>
    <scope>NUCLEOTIDE SEQUENCE</scope>
    <source>
        <tissue evidence="2">Leaf</tissue>
    </source>
</reference>
<evidence type="ECO:0000256" key="1">
    <source>
        <dbReference type="SAM" id="MobiDB-lite"/>
    </source>
</evidence>
<dbReference type="EMBL" id="JAGYWB010000017">
    <property type="protein sequence ID" value="KAI0495136.1"/>
    <property type="molecule type" value="Genomic_DNA"/>
</dbReference>
<dbReference type="InterPro" id="IPR003337">
    <property type="entry name" value="Trehalose_PPase"/>
</dbReference>
<feature type="region of interest" description="Disordered" evidence="1">
    <location>
        <begin position="93"/>
        <end position="113"/>
    </location>
</feature>
<dbReference type="PANTHER" id="PTHR10788">
    <property type="entry name" value="TREHALOSE-6-PHOSPHATE SYNTHASE"/>
    <property type="match status" value="1"/>
</dbReference>
<evidence type="ECO:0000313" key="3">
    <source>
        <dbReference type="Proteomes" id="UP000829196"/>
    </source>
</evidence>
<organism evidence="2 3">
    <name type="scientific">Dendrobium nobile</name>
    <name type="common">Orchid</name>
    <dbReference type="NCBI Taxonomy" id="94219"/>
    <lineage>
        <taxon>Eukaryota</taxon>
        <taxon>Viridiplantae</taxon>
        <taxon>Streptophyta</taxon>
        <taxon>Embryophyta</taxon>
        <taxon>Tracheophyta</taxon>
        <taxon>Spermatophyta</taxon>
        <taxon>Magnoliopsida</taxon>
        <taxon>Liliopsida</taxon>
        <taxon>Asparagales</taxon>
        <taxon>Orchidaceae</taxon>
        <taxon>Epidendroideae</taxon>
        <taxon>Malaxideae</taxon>
        <taxon>Dendrobiinae</taxon>
        <taxon>Dendrobium</taxon>
    </lineage>
</organism>
<dbReference type="GO" id="GO:0004805">
    <property type="term" value="F:trehalose-phosphatase activity"/>
    <property type="evidence" value="ECO:0007669"/>
    <property type="project" value="TreeGrafter"/>
</dbReference>
<dbReference type="OrthoDB" id="755951at2759"/>
<feature type="compositionally biased region" description="Basic and acidic residues" evidence="1">
    <location>
        <begin position="1"/>
        <end position="10"/>
    </location>
</feature>
<comment type="caution">
    <text evidence="2">The sequence shown here is derived from an EMBL/GenBank/DDBJ whole genome shotgun (WGS) entry which is preliminary data.</text>
</comment>
<proteinExistence type="predicted"/>
<gene>
    <name evidence="2" type="ORF">KFK09_025283</name>
</gene>
<dbReference type="SMR" id="A0A8T3AF06"/>
<dbReference type="InterPro" id="IPR001830">
    <property type="entry name" value="Glyco_trans_20"/>
</dbReference>
<dbReference type="AlphaFoldDB" id="A0A8T3AF06"/>
<name>A0A8T3AF06_DENNO</name>
<feature type="region of interest" description="Disordered" evidence="1">
    <location>
        <begin position="1"/>
        <end position="24"/>
    </location>
</feature>
<dbReference type="PANTHER" id="PTHR10788:SF113">
    <property type="entry name" value="TREHALOSE 6-PHOSPHATE PHOSPHATASE"/>
    <property type="match status" value="1"/>
</dbReference>
<dbReference type="Pfam" id="PF02358">
    <property type="entry name" value="Trehalose_PPase"/>
    <property type="match status" value="1"/>
</dbReference>
<accession>A0A8T3AF06</accession>
<dbReference type="GO" id="GO:0005829">
    <property type="term" value="C:cytosol"/>
    <property type="evidence" value="ECO:0007669"/>
    <property type="project" value="TreeGrafter"/>
</dbReference>
<dbReference type="GO" id="GO:0005992">
    <property type="term" value="P:trehalose biosynthetic process"/>
    <property type="evidence" value="ECO:0007669"/>
    <property type="project" value="InterPro"/>
</dbReference>
<sequence>MAGKHWEDARGALGNQNESSERLGKGWNTRLVPMSFPHRFALFNLLEPKGAARIDQRDFMDGRHLDRRKAKEKANHLGFARFLQKDLALTTGLVVSPPPPPTAETPSSNSSSSTDELFVWPWVGMLVNLPMEDEGVLLKEQFSEFNLVNVISSHERDLESGKFEVMNEAISMNDVEKQVLHEKHYSYANTHDVAYWSKSFMLDLERTCNDHFKKRCWEIGLGFGFRVVAVDPNFRKLNIDGIVSAYRRSKSRAVLLDYDGMVIPQAAINKTPSAEVISILNTLCGDKKNIVFIVSGRGKDIFGRAKRLEEAMDPRCKVFDPGGLIIIFLTYVFPSITRLNGAELY</sequence>